<keyword evidence="6 7" id="KW-0472">Membrane</keyword>
<dbReference type="GO" id="GO:0140359">
    <property type="term" value="F:ABC-type transporter activity"/>
    <property type="evidence" value="ECO:0007669"/>
    <property type="project" value="InterPro"/>
</dbReference>
<dbReference type="InterPro" id="IPR027417">
    <property type="entry name" value="P-loop_NTPase"/>
</dbReference>
<dbReference type="InterPro" id="IPR003439">
    <property type="entry name" value="ABC_transporter-like_ATP-bd"/>
</dbReference>
<dbReference type="Pfam" id="PF01061">
    <property type="entry name" value="ABC2_membrane"/>
    <property type="match status" value="1"/>
</dbReference>
<dbReference type="GO" id="GO:0016887">
    <property type="term" value="F:ATP hydrolysis activity"/>
    <property type="evidence" value="ECO:0007669"/>
    <property type="project" value="InterPro"/>
</dbReference>
<dbReference type="GO" id="GO:0005524">
    <property type="term" value="F:ATP binding"/>
    <property type="evidence" value="ECO:0007669"/>
    <property type="project" value="InterPro"/>
</dbReference>
<keyword evidence="4 7" id="KW-0812">Transmembrane</keyword>
<evidence type="ECO:0000256" key="1">
    <source>
        <dbReference type="ARBA" id="ARBA00004141"/>
    </source>
</evidence>
<evidence type="ECO:0000259" key="9">
    <source>
        <dbReference type="Pfam" id="PF01061"/>
    </source>
</evidence>
<evidence type="ECO:0000256" key="7">
    <source>
        <dbReference type="SAM" id="Phobius"/>
    </source>
</evidence>
<feature type="transmembrane region" description="Helical" evidence="7">
    <location>
        <begin position="287"/>
        <end position="305"/>
    </location>
</feature>
<dbReference type="GO" id="GO:0005886">
    <property type="term" value="C:plasma membrane"/>
    <property type="evidence" value="ECO:0007669"/>
    <property type="project" value="TreeGrafter"/>
</dbReference>
<dbReference type="AlphaFoldDB" id="A0A1E1XEJ3"/>
<sequence length="460" mass="51751">CADTLTRSLSGGERKRLVIAQELISNTPVVLVDEPTSGLDSTSALRCVRVLKSLAESGRTVLCSIHSPSARLFSHFDRLYMLSEGRCIYNGSVEELVSFLDSQDLHCPPYHSPSDFITSIASGEHGELTEKLSSLFIPRKSSMKDVKNDNDQRQLTIFGGRVMTDKEKDEERRQYEVHVKAHQLFLTLLKRFFSCNIRNKFTSAARMLLNFFFAFLLSVVYYDSGKRATRVTDTMAMYLVALVILLFQSAGPAVFTFPFEIKVLLREQRNCCYSPSLYYTAKILSELPFTVAAPIVIMTIVHWTTSQPMEFYRLAIIVVFSAAFCSACDGLAYVASATFSMETAIFMTCPAAAPSLLFCGYFVQPRHLMPAIGWITYTSHVYYVHRAIMFALYGGGRGEIGCDERDVDVACVPMDGDNILDRLDALDVDLLTYFAIVLAIDFSLKLLAFGVLKWRLRRKF</sequence>
<feature type="transmembrane region" description="Helical" evidence="7">
    <location>
        <begin position="207"/>
        <end position="224"/>
    </location>
</feature>
<name>A0A1E1XEJ3_9ACAR</name>
<dbReference type="Pfam" id="PF00005">
    <property type="entry name" value="ABC_tran"/>
    <property type="match status" value="1"/>
</dbReference>
<dbReference type="EMBL" id="GFAC01001523">
    <property type="protein sequence ID" value="JAT97665.1"/>
    <property type="molecule type" value="mRNA"/>
</dbReference>
<keyword evidence="5 7" id="KW-1133">Transmembrane helix</keyword>
<evidence type="ECO:0000256" key="2">
    <source>
        <dbReference type="ARBA" id="ARBA00005814"/>
    </source>
</evidence>
<feature type="transmembrane region" description="Helical" evidence="7">
    <location>
        <begin position="311"/>
        <end position="332"/>
    </location>
</feature>
<dbReference type="InterPro" id="IPR013525">
    <property type="entry name" value="ABC2_TM"/>
</dbReference>
<feature type="domain" description="ABC transporter" evidence="8">
    <location>
        <begin position="6"/>
        <end position="37"/>
    </location>
</feature>
<dbReference type="PANTHER" id="PTHR48041:SF78">
    <property type="entry name" value="ABC TRANSPORTER EXPRESSED IN TRACHEA, ISOFORM A"/>
    <property type="match status" value="1"/>
</dbReference>
<evidence type="ECO:0000256" key="4">
    <source>
        <dbReference type="ARBA" id="ARBA00022692"/>
    </source>
</evidence>
<evidence type="ECO:0000256" key="5">
    <source>
        <dbReference type="ARBA" id="ARBA00022989"/>
    </source>
</evidence>
<dbReference type="SUPFAM" id="SSF52540">
    <property type="entry name" value="P-loop containing nucleoside triphosphate hydrolases"/>
    <property type="match status" value="1"/>
</dbReference>
<evidence type="ECO:0000313" key="10">
    <source>
        <dbReference type="EMBL" id="JAT97665.1"/>
    </source>
</evidence>
<dbReference type="InterPro" id="IPR050352">
    <property type="entry name" value="ABCG_transporters"/>
</dbReference>
<feature type="transmembrane region" description="Helical" evidence="7">
    <location>
        <begin position="236"/>
        <end position="259"/>
    </location>
</feature>
<comment type="similarity">
    <text evidence="2">Belongs to the ABC transporter superfamily. ABCG family. Eye pigment precursor importer (TC 3.A.1.204) subfamily.</text>
</comment>
<proteinExistence type="evidence at transcript level"/>
<protein>
    <submittedName>
        <fullName evidence="10">Putative abc transporter</fullName>
    </submittedName>
</protein>
<comment type="subcellular location">
    <subcellularLocation>
        <location evidence="1">Membrane</location>
        <topology evidence="1">Multi-pass membrane protein</topology>
    </subcellularLocation>
</comment>
<keyword evidence="3" id="KW-0813">Transport</keyword>
<evidence type="ECO:0000256" key="6">
    <source>
        <dbReference type="ARBA" id="ARBA00023136"/>
    </source>
</evidence>
<organism evidence="10">
    <name type="scientific">Amblyomma aureolatum</name>
    <dbReference type="NCBI Taxonomy" id="187763"/>
    <lineage>
        <taxon>Eukaryota</taxon>
        <taxon>Metazoa</taxon>
        <taxon>Ecdysozoa</taxon>
        <taxon>Arthropoda</taxon>
        <taxon>Chelicerata</taxon>
        <taxon>Arachnida</taxon>
        <taxon>Acari</taxon>
        <taxon>Parasitiformes</taxon>
        <taxon>Ixodida</taxon>
        <taxon>Ixodoidea</taxon>
        <taxon>Ixodidae</taxon>
        <taxon>Amblyomminae</taxon>
        <taxon>Amblyomma</taxon>
    </lineage>
</organism>
<feature type="transmembrane region" description="Helical" evidence="7">
    <location>
        <begin position="344"/>
        <end position="363"/>
    </location>
</feature>
<dbReference type="PANTHER" id="PTHR48041">
    <property type="entry name" value="ABC TRANSPORTER G FAMILY MEMBER 28"/>
    <property type="match status" value="1"/>
</dbReference>
<reference evidence="10" key="1">
    <citation type="journal article" date="2017" name="Front. Cell. Infect. Microbiol.">
        <title>The Distinct Transcriptional Response of the Midgut of Amblyomma sculptum and Amblyomma aureolatum Ticks to Rickettsia rickettsii Correlates to Their Differences in Susceptibility to Infection.</title>
        <authorList>
            <person name="Martins L.A."/>
            <person name="Galletti M.F.B.M."/>
            <person name="Ribeiro J.M."/>
            <person name="Fujita A."/>
            <person name="Costa F.B."/>
            <person name="Labruna M.B."/>
            <person name="Daffre S."/>
            <person name="Fogaca A.C."/>
        </authorList>
    </citation>
    <scope>NUCLEOTIDE SEQUENCE</scope>
</reference>
<feature type="non-terminal residue" evidence="10">
    <location>
        <position position="1"/>
    </location>
</feature>
<feature type="transmembrane region" description="Helical" evidence="7">
    <location>
        <begin position="430"/>
        <end position="452"/>
    </location>
</feature>
<evidence type="ECO:0000259" key="8">
    <source>
        <dbReference type="Pfam" id="PF00005"/>
    </source>
</evidence>
<feature type="domain" description="ABC-2 type transporter transmembrane" evidence="9">
    <location>
        <begin position="184"/>
        <end position="392"/>
    </location>
</feature>
<dbReference type="Gene3D" id="3.40.50.300">
    <property type="entry name" value="P-loop containing nucleotide triphosphate hydrolases"/>
    <property type="match status" value="1"/>
</dbReference>
<accession>A0A1E1XEJ3</accession>
<evidence type="ECO:0000256" key="3">
    <source>
        <dbReference type="ARBA" id="ARBA00022448"/>
    </source>
</evidence>